<dbReference type="Proteomes" id="UP000489600">
    <property type="component" value="Unassembled WGS sequence"/>
</dbReference>
<dbReference type="PROSITE" id="PS51767">
    <property type="entry name" value="PEPTIDASE_A1"/>
    <property type="match status" value="1"/>
</dbReference>
<protein>
    <recommendedName>
        <fullName evidence="4">Peptidase A1 domain-containing protein</fullName>
    </recommendedName>
</protein>
<evidence type="ECO:0000256" key="1">
    <source>
        <dbReference type="ARBA" id="ARBA00007447"/>
    </source>
</evidence>
<comment type="caution">
    <text evidence="5">The sequence shown here is derived from an EMBL/GenBank/DDBJ whole genome shotgun (WGS) entry which is preliminary data.</text>
</comment>
<name>A0A565C6W6_9BRAS</name>
<evidence type="ECO:0000313" key="6">
    <source>
        <dbReference type="Proteomes" id="UP000489600"/>
    </source>
</evidence>
<dbReference type="GO" id="GO:0005576">
    <property type="term" value="C:extracellular region"/>
    <property type="evidence" value="ECO:0007669"/>
    <property type="project" value="TreeGrafter"/>
</dbReference>
<reference evidence="5" key="1">
    <citation type="submission" date="2019-07" db="EMBL/GenBank/DDBJ databases">
        <authorList>
            <person name="Dittberner H."/>
        </authorList>
    </citation>
    <scope>NUCLEOTIDE SEQUENCE [LARGE SCALE GENOMIC DNA]</scope>
</reference>
<evidence type="ECO:0000259" key="4">
    <source>
        <dbReference type="PROSITE" id="PS51767"/>
    </source>
</evidence>
<dbReference type="OrthoDB" id="595818at2759"/>
<dbReference type="Pfam" id="PF14543">
    <property type="entry name" value="TAXi_N"/>
    <property type="match status" value="1"/>
</dbReference>
<dbReference type="InterPro" id="IPR033121">
    <property type="entry name" value="PEPTIDASE_A1"/>
</dbReference>
<dbReference type="EMBL" id="CABITT030000006">
    <property type="protein sequence ID" value="VVB09386.1"/>
    <property type="molecule type" value="Genomic_DNA"/>
</dbReference>
<evidence type="ECO:0000256" key="3">
    <source>
        <dbReference type="ARBA" id="ARBA00022801"/>
    </source>
</evidence>
<evidence type="ECO:0000256" key="2">
    <source>
        <dbReference type="ARBA" id="ARBA00022670"/>
    </source>
</evidence>
<dbReference type="PANTHER" id="PTHR47967">
    <property type="entry name" value="OS07G0603500 PROTEIN-RELATED"/>
    <property type="match status" value="1"/>
</dbReference>
<sequence length="225" mass="24896">MAPHKYGGLAFIAEVYFGSPSIRQYLHVDTGSSLTWTQCFPSSHSFVDHIYPKYWPEDSNTYRDAECEPTANNSNPKFSFSDSSGVCSYEQTYVDGNLIRGRLAEEMITLQLRNGEFKVVYDVHFGCNDQAVGEDYIGTGILGLAAGNFSLVEKLGSKFSLCFGWIRESKPTHNLILGDGANLQGNPTEINITGGHYMCTLEFILVGEELKTVNDTIQAVYLDTG</sequence>
<dbReference type="InterPro" id="IPR021109">
    <property type="entry name" value="Peptidase_aspartic_dom_sf"/>
</dbReference>
<dbReference type="PANTHER" id="PTHR47967:SF13">
    <property type="entry name" value="ASPARTYL PROTEASE UND-RELATED"/>
    <property type="match status" value="1"/>
</dbReference>
<dbReference type="InterPro" id="IPR051708">
    <property type="entry name" value="Plant_Aspart_Prot_A1"/>
</dbReference>
<dbReference type="AlphaFoldDB" id="A0A565C6W6"/>
<keyword evidence="6" id="KW-1185">Reference proteome</keyword>
<evidence type="ECO:0000313" key="5">
    <source>
        <dbReference type="EMBL" id="VVB09386.1"/>
    </source>
</evidence>
<dbReference type="SUPFAM" id="SSF50630">
    <property type="entry name" value="Acid proteases"/>
    <property type="match status" value="1"/>
</dbReference>
<keyword evidence="2" id="KW-0645">Protease</keyword>
<accession>A0A565C6W6</accession>
<keyword evidence="3" id="KW-0378">Hydrolase</keyword>
<dbReference type="Gene3D" id="2.40.70.10">
    <property type="entry name" value="Acid Proteases"/>
    <property type="match status" value="1"/>
</dbReference>
<proteinExistence type="inferred from homology"/>
<dbReference type="GO" id="GO:0006508">
    <property type="term" value="P:proteolysis"/>
    <property type="evidence" value="ECO:0007669"/>
    <property type="project" value="UniProtKB-KW"/>
</dbReference>
<feature type="domain" description="Peptidase A1" evidence="4">
    <location>
        <begin position="11"/>
        <end position="225"/>
    </location>
</feature>
<organism evidence="5 6">
    <name type="scientific">Arabis nemorensis</name>
    <dbReference type="NCBI Taxonomy" id="586526"/>
    <lineage>
        <taxon>Eukaryota</taxon>
        <taxon>Viridiplantae</taxon>
        <taxon>Streptophyta</taxon>
        <taxon>Embryophyta</taxon>
        <taxon>Tracheophyta</taxon>
        <taxon>Spermatophyta</taxon>
        <taxon>Magnoliopsida</taxon>
        <taxon>eudicotyledons</taxon>
        <taxon>Gunneridae</taxon>
        <taxon>Pentapetalae</taxon>
        <taxon>rosids</taxon>
        <taxon>malvids</taxon>
        <taxon>Brassicales</taxon>
        <taxon>Brassicaceae</taxon>
        <taxon>Arabideae</taxon>
        <taxon>Arabis</taxon>
    </lineage>
</organism>
<comment type="similarity">
    <text evidence="1">Belongs to the peptidase A1 family.</text>
</comment>
<dbReference type="InterPro" id="IPR032861">
    <property type="entry name" value="TAXi_N"/>
</dbReference>
<dbReference type="GO" id="GO:0008233">
    <property type="term" value="F:peptidase activity"/>
    <property type="evidence" value="ECO:0007669"/>
    <property type="project" value="UniProtKB-KW"/>
</dbReference>
<gene>
    <name evidence="5" type="ORF">ANE_LOCUS19830</name>
</gene>